<dbReference type="AlphaFoldDB" id="A0A934MSD4"/>
<reference evidence="1" key="1">
    <citation type="submission" date="2020-12" db="EMBL/GenBank/DDBJ databases">
        <authorList>
            <person name="Huq M.A."/>
        </authorList>
    </citation>
    <scope>NUCLEOTIDE SEQUENCE</scope>
    <source>
        <strain evidence="1">MAHUQ-46</strain>
    </source>
</reference>
<evidence type="ECO:0000313" key="2">
    <source>
        <dbReference type="Proteomes" id="UP000640274"/>
    </source>
</evidence>
<organism evidence="1 2">
    <name type="scientific">Paenibacillus roseus</name>
    <dbReference type="NCBI Taxonomy" id="2798579"/>
    <lineage>
        <taxon>Bacteria</taxon>
        <taxon>Bacillati</taxon>
        <taxon>Bacillota</taxon>
        <taxon>Bacilli</taxon>
        <taxon>Bacillales</taxon>
        <taxon>Paenibacillaceae</taxon>
        <taxon>Paenibacillus</taxon>
    </lineage>
</organism>
<evidence type="ECO:0000313" key="1">
    <source>
        <dbReference type="EMBL" id="MBJ6363818.1"/>
    </source>
</evidence>
<keyword evidence="2" id="KW-1185">Reference proteome</keyword>
<gene>
    <name evidence="1" type="ORF">JFN88_21630</name>
</gene>
<protein>
    <submittedName>
        <fullName evidence="1">Nucleoside-diphosphate sugar epimerase</fullName>
    </submittedName>
</protein>
<dbReference type="RefSeq" id="WP_199021409.1">
    <property type="nucleotide sequence ID" value="NZ_JAELUP010000107.1"/>
</dbReference>
<name>A0A934MSD4_9BACL</name>
<dbReference type="EMBL" id="JAELUP010000107">
    <property type="protein sequence ID" value="MBJ6363818.1"/>
    <property type="molecule type" value="Genomic_DNA"/>
</dbReference>
<sequence>MQQKVDEIIEHLSNSHQQLARVLEAKRHVAVRMAQIVHDIPDQHPELDGFDGLVDSAQVVSKSVVSYLNSLADLQETIADNLSHIMKELAGQEEE</sequence>
<dbReference type="Proteomes" id="UP000640274">
    <property type="component" value="Unassembled WGS sequence"/>
</dbReference>
<proteinExistence type="predicted"/>
<accession>A0A934MSD4</accession>
<comment type="caution">
    <text evidence="1">The sequence shown here is derived from an EMBL/GenBank/DDBJ whole genome shotgun (WGS) entry which is preliminary data.</text>
</comment>